<keyword evidence="2" id="KW-1185">Reference proteome</keyword>
<accession>A0ABR0KT57</accession>
<organism evidence="1 2">
    <name type="scientific">Cryomyces antarcticus</name>
    <dbReference type="NCBI Taxonomy" id="329879"/>
    <lineage>
        <taxon>Eukaryota</taxon>
        <taxon>Fungi</taxon>
        <taxon>Dikarya</taxon>
        <taxon>Ascomycota</taxon>
        <taxon>Pezizomycotina</taxon>
        <taxon>Dothideomycetes</taxon>
        <taxon>Dothideomycetes incertae sedis</taxon>
        <taxon>Cryomyces</taxon>
    </lineage>
</organism>
<proteinExistence type="predicted"/>
<evidence type="ECO:0000313" key="1">
    <source>
        <dbReference type="EMBL" id="KAK5128143.1"/>
    </source>
</evidence>
<feature type="non-terminal residue" evidence="1">
    <location>
        <position position="1"/>
    </location>
</feature>
<protein>
    <submittedName>
        <fullName evidence="1">Uncharacterized protein</fullName>
    </submittedName>
</protein>
<comment type="caution">
    <text evidence="1">The sequence shown here is derived from an EMBL/GenBank/DDBJ whole genome shotgun (WGS) entry which is preliminary data.</text>
</comment>
<dbReference type="Proteomes" id="UP001357485">
    <property type="component" value="Unassembled WGS sequence"/>
</dbReference>
<name>A0ABR0KT57_9PEZI</name>
<dbReference type="EMBL" id="JAVRRA010024839">
    <property type="protein sequence ID" value="KAK5128143.1"/>
    <property type="molecule type" value="Genomic_DNA"/>
</dbReference>
<gene>
    <name evidence="1" type="ORF">LTR16_002653</name>
</gene>
<evidence type="ECO:0000313" key="2">
    <source>
        <dbReference type="Proteomes" id="UP001357485"/>
    </source>
</evidence>
<sequence>FRILALMNLAIATIGKVARETKEWLDLKTTNFIYSHTRADSQLRKLAVDHWAWQWDARTPNAATWDVVGQNVEKEFLFDLARRQSLRLSGKANALDNPTKKGTTTYDGLV</sequence>
<reference evidence="1 2" key="1">
    <citation type="submission" date="2023-08" db="EMBL/GenBank/DDBJ databases">
        <title>Black Yeasts Isolated from many extreme environments.</title>
        <authorList>
            <person name="Coleine C."/>
            <person name="Stajich J.E."/>
            <person name="Selbmann L."/>
        </authorList>
    </citation>
    <scope>NUCLEOTIDE SEQUENCE [LARGE SCALE GENOMIC DNA]</scope>
    <source>
        <strain evidence="1 2">CCFEE 536</strain>
    </source>
</reference>